<protein>
    <submittedName>
        <fullName evidence="1">ARAD1A05786p</fullName>
    </submittedName>
</protein>
<evidence type="ECO:0000313" key="1">
    <source>
        <dbReference type="EMBL" id="CDP33274.1"/>
    </source>
</evidence>
<gene>
    <name evidence="1" type="ORF">GNLVRS02_ARAD1A05786g</name>
</gene>
<name>A0A060SXP0_BLAAD</name>
<reference evidence="1" key="1">
    <citation type="submission" date="2014-02" db="EMBL/GenBank/DDBJ databases">
        <authorList>
            <person name="Genoscope - CEA"/>
        </authorList>
    </citation>
    <scope>NUCLEOTIDE SEQUENCE</scope>
    <source>
        <strain evidence="1">LS3</strain>
    </source>
</reference>
<organism evidence="1">
    <name type="scientific">Blastobotrys adeninivorans</name>
    <name type="common">Yeast</name>
    <name type="synonym">Arxula adeninivorans</name>
    <dbReference type="NCBI Taxonomy" id="409370"/>
    <lineage>
        <taxon>Eukaryota</taxon>
        <taxon>Fungi</taxon>
        <taxon>Dikarya</taxon>
        <taxon>Ascomycota</taxon>
        <taxon>Saccharomycotina</taxon>
        <taxon>Dipodascomycetes</taxon>
        <taxon>Dipodascales</taxon>
        <taxon>Trichomonascaceae</taxon>
        <taxon>Blastobotrys</taxon>
    </lineage>
</organism>
<proteinExistence type="predicted"/>
<accession>A0A060SXP0</accession>
<dbReference type="EMBL" id="HG937691">
    <property type="protein sequence ID" value="CDP33274.1"/>
    <property type="molecule type" value="Genomic_DNA"/>
</dbReference>
<sequence length="245" mass="28469">MGLLCYYEIIIKLYTFIHTYIYIRGCSSVATTRMRKTEDIFYEEFVEGSVLRKHCPEMCCKYELIPHNTLPIRYRTFRKLGYPVLDEIEQAPVDEAIYAIRGVLLYVASMGTKYMEGSSKIVINCLKSICQRQGIVIHLRNECINVNRLRGIFYFLVFEEKRKLVTKFKRVEKCPHQRREISNDLLNTVSHNQLFGEACAKYIEVNAISISLLKCSRMPANKANSSKVQYNPVPPLAFKSFSEAY</sequence>
<reference evidence="1" key="2">
    <citation type="submission" date="2014-06" db="EMBL/GenBank/DDBJ databases">
        <title>The complete genome of Blastobotrys (Arxula) adeninivorans LS3 - a yeast of biotechnological interest.</title>
        <authorList>
            <person name="Kunze G."/>
            <person name="Gaillardin C."/>
            <person name="Czernicka M."/>
            <person name="Durrens P."/>
            <person name="Martin T."/>
            <person name="Boer E."/>
            <person name="Gabaldon T."/>
            <person name="Cruz J."/>
            <person name="Talla E."/>
            <person name="Marck C."/>
            <person name="Goffeau A."/>
            <person name="Barbe V."/>
            <person name="Baret P."/>
            <person name="Baronian K."/>
            <person name="Beier S."/>
            <person name="Bleykasten C."/>
            <person name="Bode R."/>
            <person name="Casaregola S."/>
            <person name="Despons L."/>
            <person name="Fairhead C."/>
            <person name="Giersberg M."/>
            <person name="Gierski P."/>
            <person name="Hahnel U."/>
            <person name="Hartmann A."/>
            <person name="Jankowska D."/>
            <person name="Jubin C."/>
            <person name="Jung P."/>
            <person name="Lafontaine I."/>
            <person name="Leh-Louis V."/>
            <person name="Lemaire M."/>
            <person name="Marcet-Houben M."/>
            <person name="Mascher M."/>
            <person name="Morel G."/>
            <person name="Richard G.-F."/>
            <person name="Riechen J."/>
            <person name="Sacerdot C."/>
            <person name="Sarkar A."/>
            <person name="Savel G."/>
            <person name="Schacherer J."/>
            <person name="Sherman D."/>
            <person name="Straub M.-L."/>
            <person name="Stein N."/>
            <person name="Thierry A."/>
            <person name="Trautwein-Schult A."/>
            <person name="Westhof E."/>
            <person name="Worch S."/>
            <person name="Dujon B."/>
            <person name="Souciet J.-L."/>
            <person name="Wincker P."/>
            <person name="Scholz U."/>
            <person name="Neuveglise N."/>
        </authorList>
    </citation>
    <scope>NUCLEOTIDE SEQUENCE</scope>
    <source>
        <strain evidence="1">LS3</strain>
    </source>
</reference>
<dbReference type="AlphaFoldDB" id="A0A060SXP0"/>